<proteinExistence type="predicted"/>
<sequence length="104" mass="11881">MLDNDKQSNKTIDVKVIPTRDTESKRIYANYFTVNHGPFDFTFTFCDARPPLTDTEKNDVIDSKIMAASVQVEIAIPIGLMEPIIKALKTNYDIYKKSYGKDEK</sequence>
<dbReference type="AlphaFoldDB" id="A0A9D8KF51"/>
<gene>
    <name evidence="1" type="ORF">JW984_06590</name>
</gene>
<name>A0A9D8KF51_9DELT</name>
<dbReference type="InterPro" id="IPR021857">
    <property type="entry name" value="DUF3467"/>
</dbReference>
<reference evidence="1" key="1">
    <citation type="journal article" date="2021" name="Environ. Microbiol.">
        <title>Genomic characterization of three novel Desulfobacterota classes expand the metabolic and phylogenetic diversity of the phylum.</title>
        <authorList>
            <person name="Murphy C.L."/>
            <person name="Biggerstaff J."/>
            <person name="Eichhorn A."/>
            <person name="Ewing E."/>
            <person name="Shahan R."/>
            <person name="Soriano D."/>
            <person name="Stewart S."/>
            <person name="VanMol K."/>
            <person name="Walker R."/>
            <person name="Walters P."/>
            <person name="Elshahed M.S."/>
            <person name="Youssef N.H."/>
        </authorList>
    </citation>
    <scope>NUCLEOTIDE SEQUENCE</scope>
    <source>
        <strain evidence="1">Zod_Metabat.24</strain>
    </source>
</reference>
<accession>A0A9D8KF51</accession>
<protein>
    <submittedName>
        <fullName evidence="1">DUF3467 domain-containing protein</fullName>
    </submittedName>
</protein>
<organism evidence="1 2">
    <name type="scientific">Candidatus Zymogenus saltonus</name>
    <dbReference type="NCBI Taxonomy" id="2844893"/>
    <lineage>
        <taxon>Bacteria</taxon>
        <taxon>Deltaproteobacteria</taxon>
        <taxon>Candidatus Zymogenia</taxon>
        <taxon>Candidatus Zymogeniales</taxon>
        <taxon>Candidatus Zymogenaceae</taxon>
        <taxon>Candidatus Zymogenus</taxon>
    </lineage>
</organism>
<dbReference type="EMBL" id="JAFGIX010000030">
    <property type="protein sequence ID" value="MBN1572850.1"/>
    <property type="molecule type" value="Genomic_DNA"/>
</dbReference>
<reference evidence="1" key="2">
    <citation type="submission" date="2021-01" db="EMBL/GenBank/DDBJ databases">
        <authorList>
            <person name="Hahn C.R."/>
            <person name="Youssef N.H."/>
            <person name="Elshahed M."/>
        </authorList>
    </citation>
    <scope>NUCLEOTIDE SEQUENCE</scope>
    <source>
        <strain evidence="1">Zod_Metabat.24</strain>
    </source>
</reference>
<comment type="caution">
    <text evidence="1">The sequence shown here is derived from an EMBL/GenBank/DDBJ whole genome shotgun (WGS) entry which is preliminary data.</text>
</comment>
<dbReference type="Proteomes" id="UP000809273">
    <property type="component" value="Unassembled WGS sequence"/>
</dbReference>
<evidence type="ECO:0000313" key="1">
    <source>
        <dbReference type="EMBL" id="MBN1572850.1"/>
    </source>
</evidence>
<dbReference type="Pfam" id="PF11950">
    <property type="entry name" value="DUF3467"/>
    <property type="match status" value="1"/>
</dbReference>
<evidence type="ECO:0000313" key="2">
    <source>
        <dbReference type="Proteomes" id="UP000809273"/>
    </source>
</evidence>